<dbReference type="AlphaFoldDB" id="A0A0D8HGT4"/>
<name>A0A0D8HGT4_9ACTN</name>
<gene>
    <name evidence="1" type="ORF">AXFE_28550</name>
</gene>
<comment type="caution">
    <text evidence="1">The sequence shown here is derived from an EMBL/GenBank/DDBJ whole genome shotgun (WGS) entry which is preliminary data.</text>
</comment>
<proteinExistence type="predicted"/>
<evidence type="ECO:0000313" key="2">
    <source>
        <dbReference type="Proteomes" id="UP000032360"/>
    </source>
</evidence>
<organism evidence="1 2">
    <name type="scientific">Acidithrix ferrooxidans</name>
    <dbReference type="NCBI Taxonomy" id="1280514"/>
    <lineage>
        <taxon>Bacteria</taxon>
        <taxon>Bacillati</taxon>
        <taxon>Actinomycetota</taxon>
        <taxon>Acidimicrobiia</taxon>
        <taxon>Acidimicrobiales</taxon>
        <taxon>Acidimicrobiaceae</taxon>
        <taxon>Acidithrix</taxon>
    </lineage>
</organism>
<keyword evidence="2" id="KW-1185">Reference proteome</keyword>
<sequence>MAKCGQRAIERGCCQSYGVFVGEGLLKNKVTLAGLHLMVQN</sequence>
<dbReference type="EMBL" id="JXYS01000089">
    <property type="protein sequence ID" value="KJF16291.1"/>
    <property type="molecule type" value="Genomic_DNA"/>
</dbReference>
<evidence type="ECO:0000313" key="1">
    <source>
        <dbReference type="EMBL" id="KJF16291.1"/>
    </source>
</evidence>
<reference evidence="1 2" key="1">
    <citation type="submission" date="2015-01" db="EMBL/GenBank/DDBJ databases">
        <title>Draft genome of the acidophilic iron oxidizer Acidithrix ferrooxidans strain Py-F3.</title>
        <authorList>
            <person name="Poehlein A."/>
            <person name="Eisen S."/>
            <person name="Schloemann M."/>
            <person name="Johnson B.D."/>
            <person name="Daniel R."/>
            <person name="Muehling M."/>
        </authorList>
    </citation>
    <scope>NUCLEOTIDE SEQUENCE [LARGE SCALE GENOMIC DNA]</scope>
    <source>
        <strain evidence="1 2">Py-F3</strain>
    </source>
</reference>
<accession>A0A0D8HGT4</accession>
<protein>
    <submittedName>
        <fullName evidence="1">Uncharacterized protein</fullName>
    </submittedName>
</protein>
<dbReference type="Proteomes" id="UP000032360">
    <property type="component" value="Unassembled WGS sequence"/>
</dbReference>